<organism evidence="5 6">
    <name type="scientific">Candidatus Lucifugimonas marina</name>
    <dbReference type="NCBI Taxonomy" id="3038979"/>
    <lineage>
        <taxon>Bacteria</taxon>
        <taxon>Bacillati</taxon>
        <taxon>Chloroflexota</taxon>
        <taxon>Dehalococcoidia</taxon>
        <taxon>SAR202 cluster</taxon>
        <taxon>Candidatus Lucifugimonadales</taxon>
        <taxon>Candidatus Lucifugimonadaceae</taxon>
        <taxon>Candidatus Lucifugimonas</taxon>
    </lineage>
</organism>
<dbReference type="RefSeq" id="WP_342822289.1">
    <property type="nucleotide sequence ID" value="NZ_CP046146.1"/>
</dbReference>
<keyword evidence="6" id="KW-1185">Reference proteome</keyword>
<accession>A0AAJ5ZFE1</accession>
<dbReference type="PANTHER" id="PTHR46124:SF2">
    <property type="entry name" value="D-AMINOACYL-TRNA DEACYLASE"/>
    <property type="match status" value="1"/>
</dbReference>
<feature type="binding site" evidence="3">
    <location>
        <position position="92"/>
    </location>
    <ligand>
        <name>a divalent metal cation</name>
        <dbReference type="ChEBI" id="CHEBI:60240"/>
        <label>1</label>
    </ligand>
</feature>
<feature type="binding site" evidence="3">
    <location>
        <position position="128"/>
    </location>
    <ligand>
        <name>a divalent metal cation</name>
        <dbReference type="ChEBI" id="CHEBI:60240"/>
        <label>2</label>
    </ligand>
</feature>
<keyword evidence="2" id="KW-0378">Hydrolase</keyword>
<dbReference type="GO" id="GO:0016788">
    <property type="term" value="F:hydrolase activity, acting on ester bonds"/>
    <property type="evidence" value="ECO:0007669"/>
    <property type="project" value="InterPro"/>
</dbReference>
<reference evidence="6 7" key="1">
    <citation type="submission" date="2019-11" db="EMBL/GenBank/DDBJ databases">
        <authorList>
            <person name="Cho J.-C."/>
        </authorList>
    </citation>
    <scope>NUCLEOTIDE SEQUENCE [LARGE SCALE GENOMIC DNA]</scope>
    <source>
        <strain evidence="5 6">JH1073</strain>
        <strain evidence="4 7">JH702</strain>
    </source>
</reference>
<dbReference type="InterPro" id="IPR032466">
    <property type="entry name" value="Metal_Hydrolase"/>
</dbReference>
<reference evidence="6" key="3">
    <citation type="submission" date="2023-06" db="EMBL/GenBank/DDBJ databases">
        <title>Pangenomics reveal diversification of enzyme families and niche specialization in globally abundant SAR202 bacteria.</title>
        <authorList>
            <person name="Saw J.H.W."/>
        </authorList>
    </citation>
    <scope>NUCLEOTIDE SEQUENCE [LARGE SCALE GENOMIC DNA]</scope>
    <source>
        <strain evidence="6">JH1073</strain>
    </source>
</reference>
<evidence type="ECO:0000313" key="5">
    <source>
        <dbReference type="EMBL" id="WFG39011.1"/>
    </source>
</evidence>
<protein>
    <submittedName>
        <fullName evidence="5">Uncharacterized protein</fullName>
    </submittedName>
</protein>
<dbReference type="FunFam" id="3.20.20.140:FF:000005">
    <property type="entry name" value="TatD family hydrolase"/>
    <property type="match status" value="1"/>
</dbReference>
<evidence type="ECO:0000256" key="2">
    <source>
        <dbReference type="ARBA" id="ARBA00022801"/>
    </source>
</evidence>
<dbReference type="AlphaFoldDB" id="A0AAJ5ZFE1"/>
<dbReference type="GO" id="GO:0046872">
    <property type="term" value="F:metal ion binding"/>
    <property type="evidence" value="ECO:0007669"/>
    <property type="project" value="UniProtKB-KW"/>
</dbReference>
<dbReference type="Gene3D" id="3.20.20.140">
    <property type="entry name" value="Metal-dependent hydrolases"/>
    <property type="match status" value="1"/>
</dbReference>
<feature type="binding site" evidence="3">
    <location>
        <position position="6"/>
    </location>
    <ligand>
        <name>a divalent metal cation</name>
        <dbReference type="ChEBI" id="CHEBI:60240"/>
        <label>1</label>
    </ligand>
</feature>
<feature type="binding site" evidence="3">
    <location>
        <position position="162"/>
    </location>
    <ligand>
        <name>a divalent metal cation</name>
        <dbReference type="ChEBI" id="CHEBI:60240"/>
        <label>2</label>
    </ligand>
</feature>
<dbReference type="SUPFAM" id="SSF51556">
    <property type="entry name" value="Metallo-dependent hydrolases"/>
    <property type="match status" value="1"/>
</dbReference>
<evidence type="ECO:0000256" key="1">
    <source>
        <dbReference type="ARBA" id="ARBA00022723"/>
    </source>
</evidence>
<sequence length="276" mass="30388">MFIDTHAHIHQHDSGESAEIISRAEAAQVGAIFTAGTTIIDSQKAIDMAAKFPRVFAGVGVHPTDIEHSLTSNDLAKLSELAASPHVAVMSEIGVDHQDKSPNKEWQAEAFHAQINIAREHELPIVFHVREQADDYDAHSARDAAISILQETNAGELGGTAHYFQGRWEFAKNLLDLGFNISFAKTLTRIKDLEETARKTPGDRILIETDSYPQTFKKNRSKWTEPRDIPIVAEKLAELRNTSVEEIAELTTQNALAMLGSRSGLVTSVLETSTNP</sequence>
<dbReference type="Proteomes" id="UP001219901">
    <property type="component" value="Chromosome"/>
</dbReference>
<evidence type="ECO:0000313" key="6">
    <source>
        <dbReference type="Proteomes" id="UP001219901"/>
    </source>
</evidence>
<evidence type="ECO:0000313" key="4">
    <source>
        <dbReference type="EMBL" id="MDG0866270.1"/>
    </source>
</evidence>
<reference evidence="5" key="2">
    <citation type="journal article" date="2023" name="Nat. Commun.">
        <title>Cultivation of marine bacteria of the SAR202 clade.</title>
        <authorList>
            <person name="Lim Y."/>
            <person name="Seo J.H."/>
            <person name="Giovannoni S.J."/>
            <person name="Kang I."/>
            <person name="Cho J.C."/>
        </authorList>
    </citation>
    <scope>NUCLEOTIDE SEQUENCE</scope>
    <source>
        <strain evidence="5">JH1073</strain>
    </source>
</reference>
<dbReference type="Proteomes" id="UP001321249">
    <property type="component" value="Unassembled WGS sequence"/>
</dbReference>
<dbReference type="GO" id="GO:0005829">
    <property type="term" value="C:cytosol"/>
    <property type="evidence" value="ECO:0007669"/>
    <property type="project" value="TreeGrafter"/>
</dbReference>
<name>A0AAJ5ZFE1_9CHLR</name>
<proteinExistence type="predicted"/>
<dbReference type="EMBL" id="WMBE01000001">
    <property type="protein sequence ID" value="MDG0866270.1"/>
    <property type="molecule type" value="Genomic_DNA"/>
</dbReference>
<feature type="binding site" evidence="3">
    <location>
        <position position="210"/>
    </location>
    <ligand>
        <name>a divalent metal cation</name>
        <dbReference type="ChEBI" id="CHEBI:60240"/>
        <label>1</label>
    </ligand>
</feature>
<dbReference type="PANTHER" id="PTHR46124">
    <property type="entry name" value="D-AMINOACYL-TRNA DEACYLASE"/>
    <property type="match status" value="1"/>
</dbReference>
<evidence type="ECO:0000313" key="7">
    <source>
        <dbReference type="Proteomes" id="UP001321249"/>
    </source>
</evidence>
<dbReference type="PIRSF" id="PIRSF005902">
    <property type="entry name" value="DNase_TatD"/>
    <property type="match status" value="1"/>
</dbReference>
<dbReference type="CDD" id="cd01310">
    <property type="entry name" value="TatD_DNAse"/>
    <property type="match status" value="1"/>
</dbReference>
<gene>
    <name evidence="4" type="ORF">GKO46_04185</name>
    <name evidence="5" type="ORF">GKO48_05075</name>
</gene>
<dbReference type="Pfam" id="PF01026">
    <property type="entry name" value="TatD_DNase"/>
    <property type="match status" value="1"/>
</dbReference>
<feature type="binding site" evidence="3">
    <location>
        <position position="8"/>
    </location>
    <ligand>
        <name>a divalent metal cation</name>
        <dbReference type="ChEBI" id="CHEBI:60240"/>
        <label>1</label>
    </ligand>
</feature>
<keyword evidence="1 3" id="KW-0479">Metal-binding</keyword>
<dbReference type="InterPro" id="IPR001130">
    <property type="entry name" value="TatD-like"/>
</dbReference>
<dbReference type="EMBL" id="CP046147">
    <property type="protein sequence ID" value="WFG39011.1"/>
    <property type="molecule type" value="Genomic_DNA"/>
</dbReference>
<evidence type="ECO:0000256" key="3">
    <source>
        <dbReference type="PIRSR" id="PIRSR005902-1"/>
    </source>
</evidence>